<feature type="domain" description="SMCHD1 Ig-like" evidence="4">
    <location>
        <begin position="825"/>
        <end position="920"/>
    </location>
</feature>
<feature type="domain" description="SMCHD1 Ig-like" evidence="3">
    <location>
        <begin position="691"/>
        <end position="819"/>
    </location>
</feature>
<feature type="domain" description="SMCHD1 Ig-like" evidence="5">
    <location>
        <begin position="929"/>
        <end position="1030"/>
    </location>
</feature>
<evidence type="ECO:0000259" key="3">
    <source>
        <dbReference type="Pfam" id="PF26194"/>
    </source>
</evidence>
<keyword evidence="8" id="KW-1185">Reference proteome</keyword>
<proteinExistence type="predicted"/>
<reference evidence="7 8" key="1">
    <citation type="journal article" date="2019" name="Sci. Data">
        <title>Hybrid genome assembly and annotation of Danionella translucida.</title>
        <authorList>
            <person name="Kadobianskyi M."/>
            <person name="Schulze L."/>
            <person name="Schuelke M."/>
            <person name="Judkewitz B."/>
        </authorList>
    </citation>
    <scope>NUCLEOTIDE SEQUENCE [LARGE SCALE GENOMIC DNA]</scope>
    <source>
        <strain evidence="7 8">Bolton</strain>
    </source>
</reference>
<protein>
    <recommendedName>
        <fullName evidence="9">SMC hinge domain-containing protein</fullName>
    </recommendedName>
</protein>
<dbReference type="InterPro" id="IPR058612">
    <property type="entry name" value="Ig_SMCHD1_2nd"/>
</dbReference>
<feature type="domain" description="SMCHD1 Ig-like" evidence="6">
    <location>
        <begin position="1036"/>
        <end position="1093"/>
    </location>
</feature>
<evidence type="ECO:0008006" key="9">
    <source>
        <dbReference type="Google" id="ProtNLM"/>
    </source>
</evidence>
<dbReference type="Pfam" id="PF26196">
    <property type="entry name" value="Ig_SMCHD1_4th"/>
    <property type="match status" value="1"/>
</dbReference>
<dbReference type="InterPro" id="IPR058613">
    <property type="entry name" value="Ig_SMCHD1_4th"/>
</dbReference>
<feature type="region of interest" description="Disordered" evidence="1">
    <location>
        <begin position="1"/>
        <end position="25"/>
    </location>
</feature>
<dbReference type="Pfam" id="PF26197">
    <property type="entry name" value="Ig_SMCHD1_5th"/>
    <property type="match status" value="1"/>
</dbReference>
<dbReference type="PANTHER" id="PTHR22640:SF2">
    <property type="entry name" value="STRUCTURAL MAINTENANCE OF CHROMOSOMES FLEXIBLE HINGE DOMAIN-CONTAINING PROTEIN 1"/>
    <property type="match status" value="1"/>
</dbReference>
<dbReference type="Pfam" id="PF26194">
    <property type="entry name" value="Ig_SMCHD1_1st"/>
    <property type="match status" value="1"/>
</dbReference>
<name>A0A553N0R2_9TELE</name>
<dbReference type="InterPro" id="IPR058611">
    <property type="entry name" value="Ig_SMCHD1_1st"/>
</dbReference>
<dbReference type="InterPro" id="IPR036890">
    <property type="entry name" value="HATPase_C_sf"/>
</dbReference>
<gene>
    <name evidence="7" type="ORF">DNTS_012405</name>
</gene>
<comment type="caution">
    <text evidence="7">The sequence shown here is derived from an EMBL/GenBank/DDBJ whole genome shotgun (WGS) entry which is preliminary data.</text>
</comment>
<dbReference type="PANTHER" id="PTHR22640">
    <property type="entry name" value="STRUCTURAL MAINTENANCE OF CHROMOSOMES FLEXIBLE HINGE DOMAIN-CONTAINING PROTEIN 1"/>
    <property type="match status" value="1"/>
</dbReference>
<dbReference type="STRING" id="623744.A0A553N0R2"/>
<dbReference type="AlphaFoldDB" id="A0A553N0R2"/>
<evidence type="ECO:0000259" key="6">
    <source>
        <dbReference type="Pfam" id="PF26197"/>
    </source>
</evidence>
<sequence length="1095" mass="125286">MDITDTQSGEVDGAGADLTSDDGKKKKDIRRVQVYDCRPGSSNELPRKFNITDEDYNGFQCALRKEFSVPPDETFIVSTTDREEITEDIYKLLLDGKTLQLLESVHQMLPTATQERIEYQPHYHTLVQCGMYEYYASEGQEALPYAFAELIDNALSATRNNIGIRRIEIRLLFDESQGGPAIVVMDNGCGMTSKQLKNWAVYRLSKFIRDNTAFTSQEPGYVRPNPVPRSLNSDISYFGVGGKQAVFYIGQSVRMISKPASSPDVHEFIMSKEEFERKERDREDIYSGFIRNRMPGDSSHVNSSEELFLVPIVNEEVGKDSFTAVVITRLQQAHITYLKQHFTLWTRELAHTYHYYIHGINGNSLREMRVNDSSNNIDIQICLFEKPNRIPRLINLRDVNNDMQTLYIRSSVSTFEFKATGPKDLLVEGLVRYHPFLYDQETYPLDPYSASTEKEDDDCMVVNPEGRGKRPIFECYWNGRLIPYTTVSEFKWCEKPKKTDVVPWECYNRISGVLFANDRFEVSTNKLTFMDLELQLREKATIFTRVNNGQEQRVNIEKEFTSWLEECHVQFDKQVMFLGFLGEMRRADMVKRLQFPWARFKAIKWDGKTYSKGQFVKSIKTNPIWFGSIVQFLLYGEHEGDVYATGGYVQIALEPKELYNDEKIIPISKIDRLATTEAIKENIKLDSEKLPDQLRVSWPDGNAWIENSIHPAGTPLGPIKVEILNKRGDVISRLANSKKLLIELEVIWHSPEGNVQINSHTGVHSTKWEYWFKSMRNLSKLGKYCLNLQTRPADCSASEWEKMPDKRLPSYTLNFSIKECDAVSFAIDAVLSPVHVGVPFDLQLHFRDRFNHPTQPPNGFKPQLKSSSLQLSYEKVTFEKNTVIKNVKALVKATHWNKMHTVSVHIPGLKPSNQSLQLNLQPGPPHTLFVLPAEDLITIENKTPVNFKVEVHDECQNVTKNQNLIINCELLGAPGLPLEVVDCSNSGSGLFLSKPLCLKGVSSEQILTAKFSIENNETVSCVERRLRVLPSSQVSRLEIYRQEVDSDDVMVLQNCERIDWTAGDTLGNLHFRLFDEGGKLIPLQEKLTSNIQVFI</sequence>
<accession>A0A553N0R2</accession>
<dbReference type="Pfam" id="PF13589">
    <property type="entry name" value="HATPase_c_3"/>
    <property type="match status" value="1"/>
</dbReference>
<dbReference type="SUPFAM" id="SSF55874">
    <property type="entry name" value="ATPase domain of HSP90 chaperone/DNA topoisomerase II/histidine kinase"/>
    <property type="match status" value="1"/>
</dbReference>
<dbReference type="Pfam" id="PF22899">
    <property type="entry name" value="SMCHD1_S5"/>
    <property type="match status" value="1"/>
</dbReference>
<dbReference type="InterPro" id="IPR058614">
    <property type="entry name" value="Ig_SMCHD1_5th"/>
</dbReference>
<evidence type="ECO:0000259" key="4">
    <source>
        <dbReference type="Pfam" id="PF26195"/>
    </source>
</evidence>
<dbReference type="GO" id="GO:0006302">
    <property type="term" value="P:double-strand break repair"/>
    <property type="evidence" value="ECO:0007669"/>
    <property type="project" value="InterPro"/>
</dbReference>
<dbReference type="OrthoDB" id="10036779at2759"/>
<evidence type="ECO:0000259" key="2">
    <source>
        <dbReference type="Pfam" id="PF22899"/>
    </source>
</evidence>
<dbReference type="InterPro" id="IPR038892">
    <property type="entry name" value="SMCHD1"/>
</dbReference>
<dbReference type="InterPro" id="IPR055109">
    <property type="entry name" value="SMCHD1_S5"/>
</dbReference>
<dbReference type="EMBL" id="SRMA01027154">
    <property type="protein sequence ID" value="TRY59020.1"/>
    <property type="molecule type" value="Genomic_DNA"/>
</dbReference>
<evidence type="ECO:0000313" key="7">
    <source>
        <dbReference type="EMBL" id="TRY59020.1"/>
    </source>
</evidence>
<organism evidence="7 8">
    <name type="scientific">Danionella cerebrum</name>
    <dbReference type="NCBI Taxonomy" id="2873325"/>
    <lineage>
        <taxon>Eukaryota</taxon>
        <taxon>Metazoa</taxon>
        <taxon>Chordata</taxon>
        <taxon>Craniata</taxon>
        <taxon>Vertebrata</taxon>
        <taxon>Euteleostomi</taxon>
        <taxon>Actinopterygii</taxon>
        <taxon>Neopterygii</taxon>
        <taxon>Teleostei</taxon>
        <taxon>Ostariophysi</taxon>
        <taxon>Cypriniformes</taxon>
        <taxon>Danionidae</taxon>
        <taxon>Danioninae</taxon>
        <taxon>Danionella</taxon>
    </lineage>
</organism>
<dbReference type="Proteomes" id="UP000316079">
    <property type="component" value="Unassembled WGS sequence"/>
</dbReference>
<evidence type="ECO:0000259" key="5">
    <source>
        <dbReference type="Pfam" id="PF26196"/>
    </source>
</evidence>
<dbReference type="Pfam" id="PF26195">
    <property type="entry name" value="Ig_SMCHD1_2nd"/>
    <property type="match status" value="1"/>
</dbReference>
<evidence type="ECO:0000256" key="1">
    <source>
        <dbReference type="SAM" id="MobiDB-lite"/>
    </source>
</evidence>
<evidence type="ECO:0000313" key="8">
    <source>
        <dbReference type="Proteomes" id="UP000316079"/>
    </source>
</evidence>
<dbReference type="Gene3D" id="3.30.565.10">
    <property type="entry name" value="Histidine kinase-like ATPase, C-terminal domain"/>
    <property type="match status" value="1"/>
</dbReference>
<feature type="domain" description="SMCHD1 ribosomal S5" evidence="2">
    <location>
        <begin position="401"/>
        <end position="569"/>
    </location>
</feature>